<keyword evidence="7" id="KW-1133">Transmembrane helix</keyword>
<keyword evidence="10" id="KW-1185">Reference proteome</keyword>
<organism evidence="9 10">
    <name type="scientific">Thermomonas carbonis</name>
    <dbReference type="NCBI Taxonomy" id="1463158"/>
    <lineage>
        <taxon>Bacteria</taxon>
        <taxon>Pseudomonadati</taxon>
        <taxon>Pseudomonadota</taxon>
        <taxon>Gammaproteobacteria</taxon>
        <taxon>Lysobacterales</taxon>
        <taxon>Lysobacteraceae</taxon>
        <taxon>Thermomonas</taxon>
    </lineage>
</organism>
<proteinExistence type="predicted"/>
<evidence type="ECO:0000256" key="2">
    <source>
        <dbReference type="ARBA" id="ARBA00022741"/>
    </source>
</evidence>
<dbReference type="PROSITE" id="PS00107">
    <property type="entry name" value="PROTEIN_KINASE_ATP"/>
    <property type="match status" value="1"/>
</dbReference>
<evidence type="ECO:0000313" key="9">
    <source>
        <dbReference type="EMBL" id="QNN70716.1"/>
    </source>
</evidence>
<keyword evidence="7" id="KW-0472">Membrane</keyword>
<dbReference type="InterPro" id="IPR008271">
    <property type="entry name" value="Ser/Thr_kinase_AS"/>
</dbReference>
<sequence length="751" mass="81041">MTQAPNDPERWRRLSALFEQAVDLQDDARDAFLRALPDSDAALIPELRAMLAADDADAALDGRVNVPAGVQAPLPPHAVGTVLGAWKLDGILGQGGMGVVHAAHRVDDFEQRAAVKCLQQRWDGRLQAGRFLRERNILAGLSHPNIARLLDAGIDAHGQPWFAMERIDGLPIDADADQRRLDLRARVRLLLRVCAAVQHAHERFVVHRDLKPDNLLVDGDGNPKVLDFGVAKLLEADAGQATRTGLPAAFTPDYAAPEQLDGGEITAATDVHALGLVLYRLLTGGMPYALDGRSLPERIAAISGQAPMRLEQALATGDANTVDKRLHDRSTDTGSFHRFVGGDLTRILQTALAKEPQRRYATVQAFAADLERFLDGRPVSVSGDTRAYRVRKFVQRNPWGSAFAAMLFATAIGFGVYATVTANRIARQAEQVAAERDRAQAIADFLGKLLAQADPTRADSDLTASQMLERGTTLVDQDESLGIAERAAVLTAIGGVYQVKGDYPRALPALQRAVTLGREAGAPDLAFASSLLELSKVHTRLGQLPDAEARAREAVSLLERLAAGDAEHASGLSQLAVVLSEQERLPEATALLERVVALRSTLPDAATDQNLAANYNNLALNLVELGRPAEAEAAYDAALAILERKFGPEHPYGAFLRGSRAELHEQRGDAVRAREDLERALAIASKALGAEHPFVADVSDRLGRMAIKRGDTEVARKHLEHALRIQQDTLPAGHADIARTREALASLDAMP</sequence>
<protein>
    <submittedName>
        <fullName evidence="9">Serine/threonine protein kinase</fullName>
    </submittedName>
</protein>
<feature type="transmembrane region" description="Helical" evidence="7">
    <location>
        <begin position="399"/>
        <end position="420"/>
    </location>
</feature>
<dbReference type="Pfam" id="PF13374">
    <property type="entry name" value="TPR_10"/>
    <property type="match status" value="2"/>
</dbReference>
<dbReference type="SMART" id="SM00220">
    <property type="entry name" value="S_TKc"/>
    <property type="match status" value="1"/>
</dbReference>
<keyword evidence="5" id="KW-0802">TPR repeat</keyword>
<dbReference type="PROSITE" id="PS00108">
    <property type="entry name" value="PROTEIN_KINASE_ST"/>
    <property type="match status" value="1"/>
</dbReference>
<dbReference type="SUPFAM" id="SSF56112">
    <property type="entry name" value="Protein kinase-like (PK-like)"/>
    <property type="match status" value="1"/>
</dbReference>
<dbReference type="InterPro" id="IPR000719">
    <property type="entry name" value="Prot_kinase_dom"/>
</dbReference>
<dbReference type="InterPro" id="IPR011009">
    <property type="entry name" value="Kinase-like_dom_sf"/>
</dbReference>
<dbReference type="KEGG" id="tcn:H9L16_03650"/>
<keyword evidence="9" id="KW-0723">Serine/threonine-protein kinase</keyword>
<dbReference type="GO" id="GO:0004674">
    <property type="term" value="F:protein serine/threonine kinase activity"/>
    <property type="evidence" value="ECO:0007669"/>
    <property type="project" value="UniProtKB-KW"/>
</dbReference>
<dbReference type="Pfam" id="PF13424">
    <property type="entry name" value="TPR_12"/>
    <property type="match status" value="2"/>
</dbReference>
<gene>
    <name evidence="9" type="ORF">H9L16_03650</name>
</gene>
<dbReference type="EMBL" id="CP060719">
    <property type="protein sequence ID" value="QNN70716.1"/>
    <property type="molecule type" value="Genomic_DNA"/>
</dbReference>
<name>A0A7G9SS91_9GAMM</name>
<dbReference type="GO" id="GO:0005524">
    <property type="term" value="F:ATP binding"/>
    <property type="evidence" value="ECO:0007669"/>
    <property type="project" value="UniProtKB-UniRule"/>
</dbReference>
<dbReference type="SUPFAM" id="SSF48452">
    <property type="entry name" value="TPR-like"/>
    <property type="match status" value="2"/>
</dbReference>
<evidence type="ECO:0000313" key="10">
    <source>
        <dbReference type="Proteomes" id="UP000515804"/>
    </source>
</evidence>
<keyword evidence="3 9" id="KW-0418">Kinase</keyword>
<keyword evidence="2 6" id="KW-0547">Nucleotide-binding</keyword>
<dbReference type="Pfam" id="PF00069">
    <property type="entry name" value="Pkinase"/>
    <property type="match status" value="1"/>
</dbReference>
<evidence type="ECO:0000256" key="3">
    <source>
        <dbReference type="ARBA" id="ARBA00022777"/>
    </source>
</evidence>
<feature type="binding site" evidence="6">
    <location>
        <position position="116"/>
    </location>
    <ligand>
        <name>ATP</name>
        <dbReference type="ChEBI" id="CHEBI:30616"/>
    </ligand>
</feature>
<dbReference type="PROSITE" id="PS50011">
    <property type="entry name" value="PROTEIN_KINASE_DOM"/>
    <property type="match status" value="1"/>
</dbReference>
<dbReference type="PANTHER" id="PTHR43289:SF34">
    <property type="entry name" value="SERINE_THREONINE-PROTEIN KINASE YBDM-RELATED"/>
    <property type="match status" value="1"/>
</dbReference>
<dbReference type="InterPro" id="IPR017441">
    <property type="entry name" value="Protein_kinase_ATP_BS"/>
</dbReference>
<keyword evidence="1" id="KW-0808">Transferase</keyword>
<dbReference type="RefSeq" id="WP_187553232.1">
    <property type="nucleotide sequence ID" value="NZ_BMZL01000001.1"/>
</dbReference>
<dbReference type="PROSITE" id="PS50005">
    <property type="entry name" value="TPR"/>
    <property type="match status" value="1"/>
</dbReference>
<reference evidence="9 10" key="1">
    <citation type="submission" date="2020-08" db="EMBL/GenBank/DDBJ databases">
        <title>Genome sequence of Thermomonas carbonis KCTC 42013T.</title>
        <authorList>
            <person name="Hyun D.-W."/>
            <person name="Bae J.-W."/>
        </authorList>
    </citation>
    <scope>NUCLEOTIDE SEQUENCE [LARGE SCALE GENOMIC DNA]</scope>
    <source>
        <strain evidence="9 10">KCTC 42013</strain>
    </source>
</reference>
<dbReference type="SMART" id="SM00028">
    <property type="entry name" value="TPR"/>
    <property type="match status" value="6"/>
</dbReference>
<evidence type="ECO:0000256" key="1">
    <source>
        <dbReference type="ARBA" id="ARBA00022679"/>
    </source>
</evidence>
<dbReference type="AlphaFoldDB" id="A0A7G9SS91"/>
<evidence type="ECO:0000256" key="5">
    <source>
        <dbReference type="PROSITE-ProRule" id="PRU00339"/>
    </source>
</evidence>
<feature type="repeat" description="TPR" evidence="5">
    <location>
        <begin position="487"/>
        <end position="520"/>
    </location>
</feature>
<dbReference type="Proteomes" id="UP000515804">
    <property type="component" value="Chromosome"/>
</dbReference>
<evidence type="ECO:0000256" key="4">
    <source>
        <dbReference type="ARBA" id="ARBA00022840"/>
    </source>
</evidence>
<feature type="domain" description="Protein kinase" evidence="8">
    <location>
        <begin position="86"/>
        <end position="374"/>
    </location>
</feature>
<evidence type="ECO:0000256" key="7">
    <source>
        <dbReference type="SAM" id="Phobius"/>
    </source>
</evidence>
<keyword evidence="7" id="KW-0812">Transmembrane</keyword>
<dbReference type="InterPro" id="IPR019734">
    <property type="entry name" value="TPR_rpt"/>
</dbReference>
<dbReference type="InterPro" id="IPR011990">
    <property type="entry name" value="TPR-like_helical_dom_sf"/>
</dbReference>
<dbReference type="PANTHER" id="PTHR43289">
    <property type="entry name" value="MITOGEN-ACTIVATED PROTEIN KINASE KINASE KINASE 20-RELATED"/>
    <property type="match status" value="1"/>
</dbReference>
<dbReference type="Gene3D" id="1.25.40.10">
    <property type="entry name" value="Tetratricopeptide repeat domain"/>
    <property type="match status" value="2"/>
</dbReference>
<evidence type="ECO:0000256" key="6">
    <source>
        <dbReference type="PROSITE-ProRule" id="PRU10141"/>
    </source>
</evidence>
<keyword evidence="4 6" id="KW-0067">ATP-binding</keyword>
<evidence type="ECO:0000259" key="8">
    <source>
        <dbReference type="PROSITE" id="PS50011"/>
    </source>
</evidence>
<dbReference type="CDD" id="cd14014">
    <property type="entry name" value="STKc_PknB_like"/>
    <property type="match status" value="1"/>
</dbReference>
<dbReference type="Gene3D" id="3.30.200.20">
    <property type="entry name" value="Phosphorylase Kinase, domain 1"/>
    <property type="match status" value="1"/>
</dbReference>
<accession>A0A7G9SS91</accession>
<dbReference type="Gene3D" id="1.10.510.10">
    <property type="entry name" value="Transferase(Phosphotransferase) domain 1"/>
    <property type="match status" value="1"/>
</dbReference>